<dbReference type="PROSITE" id="PS51257">
    <property type="entry name" value="PROKAR_LIPOPROTEIN"/>
    <property type="match status" value="1"/>
</dbReference>
<protein>
    <recommendedName>
        <fullName evidence="2">DUF1579 domain-containing protein</fullName>
    </recommendedName>
</protein>
<dbReference type="EMBL" id="UINC01003208">
    <property type="protein sequence ID" value="SVA04276.1"/>
    <property type="molecule type" value="Genomic_DNA"/>
</dbReference>
<accession>A0A381SJV3</accession>
<evidence type="ECO:0008006" key="2">
    <source>
        <dbReference type="Google" id="ProtNLM"/>
    </source>
</evidence>
<gene>
    <name evidence="1" type="ORF">METZ01_LOCUS57130</name>
</gene>
<name>A0A381SJV3_9ZZZZ</name>
<reference evidence="1" key="1">
    <citation type="submission" date="2018-05" db="EMBL/GenBank/DDBJ databases">
        <authorList>
            <person name="Lanie J.A."/>
            <person name="Ng W.-L."/>
            <person name="Kazmierczak K.M."/>
            <person name="Andrzejewski T.M."/>
            <person name="Davidsen T.M."/>
            <person name="Wayne K.J."/>
            <person name="Tettelin H."/>
            <person name="Glass J.I."/>
            <person name="Rusch D."/>
            <person name="Podicherti R."/>
            <person name="Tsui H.-C.T."/>
            <person name="Winkler M.E."/>
        </authorList>
    </citation>
    <scope>NUCLEOTIDE SEQUENCE</scope>
</reference>
<sequence>MHKTPLLLLATLVLILSSQSCADSSSSLPSSSDGGEETIGDVGMGVIAQQSAGFDIMKKMVGNWEGELTQFTGNVINISSEFRMISGGNTISEKLVEDGVEMLTTYTDYDGELIVKHYCALGTEPVFKVQSVTDNSLSIVVDEAESGYNPEKDNYVNSMTWTINDSDPNQMTVGSTVYMDGELQSQRSIVKRVN</sequence>
<proteinExistence type="predicted"/>
<evidence type="ECO:0000313" key="1">
    <source>
        <dbReference type="EMBL" id="SVA04276.1"/>
    </source>
</evidence>
<dbReference type="AlphaFoldDB" id="A0A381SJV3"/>
<organism evidence="1">
    <name type="scientific">marine metagenome</name>
    <dbReference type="NCBI Taxonomy" id="408172"/>
    <lineage>
        <taxon>unclassified sequences</taxon>
        <taxon>metagenomes</taxon>
        <taxon>ecological metagenomes</taxon>
    </lineage>
</organism>